<dbReference type="Proteomes" id="UP000005408">
    <property type="component" value="Unassembled WGS sequence"/>
</dbReference>
<keyword evidence="1" id="KW-1133">Transmembrane helix</keyword>
<evidence type="ECO:0000313" key="2">
    <source>
        <dbReference type="EnsemblMetazoa" id="G12202.1:cds"/>
    </source>
</evidence>
<name>A0A8W8I3C9_MAGGI</name>
<dbReference type="AlphaFoldDB" id="A0A8W8I3C9"/>
<dbReference type="EnsemblMetazoa" id="G12202.1">
    <property type="protein sequence ID" value="G12202.1:cds"/>
    <property type="gene ID" value="G12202"/>
</dbReference>
<feature type="transmembrane region" description="Helical" evidence="1">
    <location>
        <begin position="20"/>
        <end position="39"/>
    </location>
</feature>
<protein>
    <submittedName>
        <fullName evidence="2">Uncharacterized protein</fullName>
    </submittedName>
</protein>
<accession>A0A8W8I3C9</accession>
<keyword evidence="3" id="KW-1185">Reference proteome</keyword>
<evidence type="ECO:0000256" key="1">
    <source>
        <dbReference type="SAM" id="Phobius"/>
    </source>
</evidence>
<keyword evidence="1" id="KW-0812">Transmembrane</keyword>
<evidence type="ECO:0000313" key="3">
    <source>
        <dbReference type="Proteomes" id="UP000005408"/>
    </source>
</evidence>
<keyword evidence="1" id="KW-0472">Membrane</keyword>
<dbReference type="OrthoDB" id="6206599at2759"/>
<reference evidence="2" key="1">
    <citation type="submission" date="2022-08" db="UniProtKB">
        <authorList>
            <consortium name="EnsemblMetazoa"/>
        </authorList>
    </citation>
    <scope>IDENTIFICATION</scope>
    <source>
        <strain evidence="2">05x7-T-G4-1.051#20</strain>
    </source>
</reference>
<organism evidence="2 3">
    <name type="scientific">Magallana gigas</name>
    <name type="common">Pacific oyster</name>
    <name type="synonym">Crassostrea gigas</name>
    <dbReference type="NCBI Taxonomy" id="29159"/>
    <lineage>
        <taxon>Eukaryota</taxon>
        <taxon>Metazoa</taxon>
        <taxon>Spiralia</taxon>
        <taxon>Lophotrochozoa</taxon>
        <taxon>Mollusca</taxon>
        <taxon>Bivalvia</taxon>
        <taxon>Autobranchia</taxon>
        <taxon>Pteriomorphia</taxon>
        <taxon>Ostreida</taxon>
        <taxon>Ostreoidea</taxon>
        <taxon>Ostreidae</taxon>
        <taxon>Magallana</taxon>
    </lineage>
</organism>
<proteinExistence type="predicted"/>
<sequence>MFVKRQLYRLGSYECQRKILIFGVICLQYTLALSIQRSLNKDHLKKEQMQQIEDVFPALIENEEEWGPFEMGKGQGVGFGHTPITLDVEETGLDRKLLGLPGWKYLTVGLVVIAATVIGGSVAIVCKKFGGLFGRRSEKGSAVNLDEV</sequence>
<feature type="transmembrane region" description="Helical" evidence="1">
    <location>
        <begin position="105"/>
        <end position="126"/>
    </location>
</feature>